<dbReference type="InterPro" id="IPR002543">
    <property type="entry name" value="FtsK_dom"/>
</dbReference>
<dbReference type="Gene3D" id="3.40.50.300">
    <property type="entry name" value="P-loop containing nucleotide triphosphate hydrolases"/>
    <property type="match status" value="3"/>
</dbReference>
<dbReference type="PANTHER" id="PTHR22683:SF1">
    <property type="entry name" value="TYPE VII SECRETION SYSTEM PROTEIN ESSC"/>
    <property type="match status" value="1"/>
</dbReference>
<organism evidence="4">
    <name type="scientific">freshwater metagenome</name>
    <dbReference type="NCBI Taxonomy" id="449393"/>
    <lineage>
        <taxon>unclassified sequences</taxon>
        <taxon>metagenomes</taxon>
        <taxon>ecological metagenomes</taxon>
    </lineage>
</organism>
<keyword evidence="1" id="KW-0547">Nucleotide-binding</keyword>
<evidence type="ECO:0000313" key="4">
    <source>
        <dbReference type="EMBL" id="CAB4608327.1"/>
    </source>
</evidence>
<dbReference type="InterPro" id="IPR050206">
    <property type="entry name" value="FtsK/SpoIIIE/SftA"/>
</dbReference>
<keyword evidence="2" id="KW-0067">ATP-binding</keyword>
<dbReference type="SUPFAM" id="SSF52540">
    <property type="entry name" value="P-loop containing nucleoside triphosphate hydrolases"/>
    <property type="match status" value="3"/>
</dbReference>
<evidence type="ECO:0000259" key="3">
    <source>
        <dbReference type="PROSITE" id="PS50901"/>
    </source>
</evidence>
<dbReference type="GO" id="GO:0005524">
    <property type="term" value="F:ATP binding"/>
    <property type="evidence" value="ECO:0007669"/>
    <property type="project" value="UniProtKB-KW"/>
</dbReference>
<sequence>MVGTTGSGKSEFLRTLILALAVRSSPSELNFVLIDYKGGAAFDACTHLPHVVGVITDLDTGLAERVLTSLEAELRYRERELRDFDKTLPRLFVVVDELAALAVDVPEFIGSLVSIAQRGRSLGVHLIVATQRPGAVLSADVLANANIRVALRVQSVHDSQEIVGSGVAAGFTRDVPGRAAMRLGPNDLFIFQTAMIAGNIADIVEVIVEASELTKSEKPRRPWLDPLPAVLMRANVCENADEPNFSEVHIGMLDDPSCQRQFNLILDLNQHVMVTGGSRSGKSSCLKLIRGIIETSAMVYTIVGTGNSDHSKNEIDLADRELVQRLLDLCLSRIVDGRSQQSSFTRIVLLIDDIDVWRNHFLEDRLGLSLWAMMQRVIIEGPAHGITCVLTMASGQSLPAILSSRIRQKWQLDGHPGGVIGEYEGRLLRGQLFFHTEVEASDQTSRSQKSSVVRHLGSRIATAELRQRGAWGVFAKDFEEVCLRPLADLAMCVVGHVGSGRTTVLESIMRAWQAQHADGRVLSVSDFSEMTVEQVFEMSVTVLLVVDDVESLSSLSDEWMQQFFMQQQPNKNMSLLIAVPPVFLRSRGEHWVQQVRRSRTGFLLGECAEHDADLFGVYSTSPSVYQQGIGQQGIGRGLLVQDGISQGIVQAASSAMPPLSIV</sequence>
<reference evidence="4" key="1">
    <citation type="submission" date="2020-05" db="EMBL/GenBank/DDBJ databases">
        <authorList>
            <person name="Chiriac C."/>
            <person name="Salcher M."/>
            <person name="Ghai R."/>
            <person name="Kavagutti S V."/>
        </authorList>
    </citation>
    <scope>NUCLEOTIDE SEQUENCE</scope>
</reference>
<dbReference type="InterPro" id="IPR027417">
    <property type="entry name" value="P-loop_NTPase"/>
</dbReference>
<evidence type="ECO:0000256" key="1">
    <source>
        <dbReference type="ARBA" id="ARBA00022741"/>
    </source>
</evidence>
<name>A0A6J6H3Q5_9ZZZZ</name>
<dbReference type="AlphaFoldDB" id="A0A6J6H3Q5"/>
<dbReference type="InterPro" id="IPR003593">
    <property type="entry name" value="AAA+_ATPase"/>
</dbReference>
<dbReference type="GO" id="GO:0003677">
    <property type="term" value="F:DNA binding"/>
    <property type="evidence" value="ECO:0007669"/>
    <property type="project" value="InterPro"/>
</dbReference>
<evidence type="ECO:0000256" key="2">
    <source>
        <dbReference type="ARBA" id="ARBA00022840"/>
    </source>
</evidence>
<dbReference type="PROSITE" id="PS50901">
    <property type="entry name" value="FTSK"/>
    <property type="match status" value="1"/>
</dbReference>
<dbReference type="SMART" id="SM00382">
    <property type="entry name" value="AAA"/>
    <property type="match status" value="3"/>
</dbReference>
<dbReference type="Pfam" id="PF01580">
    <property type="entry name" value="FtsK_SpoIIIE"/>
    <property type="match status" value="2"/>
</dbReference>
<proteinExistence type="predicted"/>
<dbReference type="CDD" id="cd01127">
    <property type="entry name" value="TrwB_TraG_TraD_VirD4"/>
    <property type="match status" value="1"/>
</dbReference>
<protein>
    <submittedName>
        <fullName evidence="4">Unannotated protein</fullName>
    </submittedName>
</protein>
<feature type="domain" description="FtsK" evidence="3">
    <location>
        <begin position="1"/>
        <end position="160"/>
    </location>
</feature>
<dbReference type="PANTHER" id="PTHR22683">
    <property type="entry name" value="SPORULATION PROTEIN RELATED"/>
    <property type="match status" value="1"/>
</dbReference>
<gene>
    <name evidence="4" type="ORF">UFOPK1820_01189</name>
</gene>
<accession>A0A6J6H3Q5</accession>
<dbReference type="EMBL" id="CAEZUK010000220">
    <property type="protein sequence ID" value="CAB4608327.1"/>
    <property type="molecule type" value="Genomic_DNA"/>
</dbReference>